<dbReference type="SMART" id="SM00530">
    <property type="entry name" value="HTH_XRE"/>
    <property type="match status" value="1"/>
</dbReference>
<dbReference type="Gene3D" id="3.30.450.180">
    <property type="match status" value="1"/>
</dbReference>
<organism evidence="2 3">
    <name type="scientific">Kineosporia babensis</name>
    <dbReference type="NCBI Taxonomy" id="499548"/>
    <lineage>
        <taxon>Bacteria</taxon>
        <taxon>Bacillati</taxon>
        <taxon>Actinomycetota</taxon>
        <taxon>Actinomycetes</taxon>
        <taxon>Kineosporiales</taxon>
        <taxon>Kineosporiaceae</taxon>
        <taxon>Kineosporia</taxon>
    </lineage>
</organism>
<reference evidence="2" key="1">
    <citation type="submission" date="2021-11" db="EMBL/GenBank/DDBJ databases">
        <title>Streptomyces corallinus and Kineosporia corallina sp. nov., two new coral-derived marine actinobacteria.</title>
        <authorList>
            <person name="Buangrab K."/>
            <person name="Sutthacheep M."/>
            <person name="Yeemin T."/>
            <person name="Harunari E."/>
            <person name="Igarashi Y."/>
            <person name="Sripreechasak P."/>
            <person name="Kanchanasin P."/>
            <person name="Tanasupawat S."/>
            <person name="Phongsopitanun W."/>
        </authorList>
    </citation>
    <scope>NUCLEOTIDE SEQUENCE</scope>
    <source>
        <strain evidence="2">JCM 31032</strain>
    </source>
</reference>
<accession>A0A9X1ST81</accession>
<evidence type="ECO:0000313" key="3">
    <source>
        <dbReference type="Proteomes" id="UP001138997"/>
    </source>
</evidence>
<dbReference type="PANTHER" id="PTHR35010:SF2">
    <property type="entry name" value="BLL4672 PROTEIN"/>
    <property type="match status" value="1"/>
</dbReference>
<evidence type="ECO:0000313" key="2">
    <source>
        <dbReference type="EMBL" id="MCD5311051.1"/>
    </source>
</evidence>
<dbReference type="InterPro" id="IPR041413">
    <property type="entry name" value="MLTR_LBD"/>
</dbReference>
<protein>
    <submittedName>
        <fullName evidence="2">Helix-turn-helix transcriptional regulator</fullName>
    </submittedName>
</protein>
<dbReference type="Proteomes" id="UP001138997">
    <property type="component" value="Unassembled WGS sequence"/>
</dbReference>
<dbReference type="InterPro" id="IPR001387">
    <property type="entry name" value="Cro/C1-type_HTH"/>
</dbReference>
<dbReference type="Pfam" id="PF13560">
    <property type="entry name" value="HTH_31"/>
    <property type="match status" value="1"/>
</dbReference>
<name>A0A9X1ST81_9ACTN</name>
<dbReference type="Gene3D" id="1.10.260.40">
    <property type="entry name" value="lambda repressor-like DNA-binding domains"/>
    <property type="match status" value="1"/>
</dbReference>
<gene>
    <name evidence="2" type="ORF">LR394_09100</name>
</gene>
<dbReference type="EMBL" id="JAJOMB010000004">
    <property type="protein sequence ID" value="MCD5311051.1"/>
    <property type="molecule type" value="Genomic_DNA"/>
</dbReference>
<comment type="caution">
    <text evidence="2">The sequence shown here is derived from an EMBL/GenBank/DDBJ whole genome shotgun (WGS) entry which is preliminary data.</text>
</comment>
<evidence type="ECO:0000259" key="1">
    <source>
        <dbReference type="PROSITE" id="PS50943"/>
    </source>
</evidence>
<dbReference type="Pfam" id="PF17765">
    <property type="entry name" value="MLTR_LBD"/>
    <property type="match status" value="1"/>
</dbReference>
<keyword evidence="3" id="KW-1185">Reference proteome</keyword>
<dbReference type="InterPro" id="IPR010982">
    <property type="entry name" value="Lambda_DNA-bd_dom_sf"/>
</dbReference>
<dbReference type="CDD" id="cd00093">
    <property type="entry name" value="HTH_XRE"/>
    <property type="match status" value="1"/>
</dbReference>
<dbReference type="PROSITE" id="PS50943">
    <property type="entry name" value="HTH_CROC1"/>
    <property type="match status" value="1"/>
</dbReference>
<dbReference type="PANTHER" id="PTHR35010">
    <property type="entry name" value="BLL4672 PROTEIN-RELATED"/>
    <property type="match status" value="1"/>
</dbReference>
<dbReference type="RefSeq" id="WP_231440230.1">
    <property type="nucleotide sequence ID" value="NZ_JAJOMB010000004.1"/>
</dbReference>
<dbReference type="SUPFAM" id="SSF47413">
    <property type="entry name" value="lambda repressor-like DNA-binding domains"/>
    <property type="match status" value="1"/>
</dbReference>
<proteinExistence type="predicted"/>
<feature type="domain" description="HTH cro/C1-type" evidence="1">
    <location>
        <begin position="28"/>
        <end position="79"/>
    </location>
</feature>
<sequence length="274" mass="30238">MSELATLIRAWRDRLTPGEIGLPTQGDRRSPGLRREELSELAMVSVDYLVRLEQGRAQNPSPPVVAALAQALRLSEEERERLYLAAGLAPPATGSISSQLSPGLRRILARLNDTPVGVYTAAWDFVESNRLWDALFTGEKQRTGREANLVWRAFTVADLPIVWSEGQAAGFAREMVADLHTASARYPQDRELAALVTDLRGASPLFGQLWDEWRIGRRANELKTVSSPEVGPITLDCDVLSAVDSDLRLIVYTAEAGSADEEKLRLLRGMGSFR</sequence>
<dbReference type="AlphaFoldDB" id="A0A9X1ST81"/>
<dbReference type="GO" id="GO:0003677">
    <property type="term" value="F:DNA binding"/>
    <property type="evidence" value="ECO:0007669"/>
    <property type="project" value="InterPro"/>
</dbReference>